<organism evidence="1 2">
    <name type="scientific">Mycolicibacterium septicum</name>
    <dbReference type="NCBI Taxonomy" id="98668"/>
    <lineage>
        <taxon>Bacteria</taxon>
        <taxon>Bacillati</taxon>
        <taxon>Actinomycetota</taxon>
        <taxon>Actinomycetes</taxon>
        <taxon>Mycobacteriales</taxon>
        <taxon>Mycobacteriaceae</taxon>
        <taxon>Mycolicibacterium</taxon>
    </lineage>
</organism>
<proteinExistence type="predicted"/>
<protein>
    <submittedName>
        <fullName evidence="1">Uncharacterized protein</fullName>
    </submittedName>
</protein>
<sequence>MSEVVVSVDIPKLTEEGLNVALDLIQSAADYIRYSHDELSRAGITGYREFFRLLGAVPEETEE</sequence>
<dbReference type="EMBL" id="JBKBDE010000002">
    <property type="protein sequence ID" value="MFN6550669.1"/>
    <property type="molecule type" value="Genomic_DNA"/>
</dbReference>
<evidence type="ECO:0000313" key="2">
    <source>
        <dbReference type="Proteomes" id="UP001635817"/>
    </source>
</evidence>
<reference evidence="1 2" key="1">
    <citation type="submission" date="2024-12" db="EMBL/GenBank/DDBJ databases">
        <title>The coexistence of Mycolicibacterium septicum and Mycolicibacterium nivoides in clinical samples.</title>
        <authorList>
            <person name="Wang C."/>
            <person name="Feng Y."/>
            <person name="Zong Z."/>
        </authorList>
    </citation>
    <scope>NUCLEOTIDE SEQUENCE [LARGE SCALE GENOMIC DNA]</scope>
    <source>
        <strain evidence="1 2">120310</strain>
    </source>
</reference>
<evidence type="ECO:0000313" key="1">
    <source>
        <dbReference type="EMBL" id="MFN6550669.1"/>
    </source>
</evidence>
<dbReference type="RefSeq" id="WP_409549455.1">
    <property type="nucleotide sequence ID" value="NZ_JBKBDE010000002.1"/>
</dbReference>
<dbReference type="Proteomes" id="UP001635817">
    <property type="component" value="Unassembled WGS sequence"/>
</dbReference>
<comment type="caution">
    <text evidence="1">The sequence shown here is derived from an EMBL/GenBank/DDBJ whole genome shotgun (WGS) entry which is preliminary data.</text>
</comment>
<name>A0ABW9LSZ1_9MYCO</name>
<keyword evidence="2" id="KW-1185">Reference proteome</keyword>
<gene>
    <name evidence="1" type="ORF">ACK4CP_09720</name>
</gene>
<accession>A0ABW9LSZ1</accession>